<evidence type="ECO:0000256" key="2">
    <source>
        <dbReference type="SAM" id="SignalP"/>
    </source>
</evidence>
<protein>
    <submittedName>
        <fullName evidence="3">Uncharacterized protein</fullName>
    </submittedName>
</protein>
<dbReference type="Proteomes" id="UP001213623">
    <property type="component" value="Chromosome 1"/>
</dbReference>
<feature type="compositionally biased region" description="Polar residues" evidence="1">
    <location>
        <begin position="37"/>
        <end position="52"/>
    </location>
</feature>
<name>A0AAF0EJF1_9BASI</name>
<accession>A0AAF0EJF1</accession>
<feature type="compositionally biased region" description="Polar residues" evidence="1">
    <location>
        <begin position="310"/>
        <end position="350"/>
    </location>
</feature>
<feature type="chain" id="PRO_5042229363" evidence="2">
    <location>
        <begin position="21"/>
        <end position="410"/>
    </location>
</feature>
<feature type="compositionally biased region" description="Low complexity" evidence="1">
    <location>
        <begin position="368"/>
        <end position="386"/>
    </location>
</feature>
<dbReference type="AlphaFoldDB" id="A0AAF0EJF1"/>
<organism evidence="3 4">
    <name type="scientific">Malassezia nana</name>
    <dbReference type="NCBI Taxonomy" id="180528"/>
    <lineage>
        <taxon>Eukaryota</taxon>
        <taxon>Fungi</taxon>
        <taxon>Dikarya</taxon>
        <taxon>Basidiomycota</taxon>
        <taxon>Ustilaginomycotina</taxon>
        <taxon>Malasseziomycetes</taxon>
        <taxon>Malasseziales</taxon>
        <taxon>Malasseziaceae</taxon>
        <taxon>Malassezia</taxon>
    </lineage>
</organism>
<feature type="region of interest" description="Disordered" evidence="1">
    <location>
        <begin position="303"/>
        <end position="386"/>
    </location>
</feature>
<feature type="compositionally biased region" description="Low complexity" evidence="1">
    <location>
        <begin position="351"/>
        <end position="361"/>
    </location>
</feature>
<evidence type="ECO:0000313" key="4">
    <source>
        <dbReference type="Proteomes" id="UP001213623"/>
    </source>
</evidence>
<evidence type="ECO:0000256" key="1">
    <source>
        <dbReference type="SAM" id="MobiDB-lite"/>
    </source>
</evidence>
<feature type="region of interest" description="Disordered" evidence="1">
    <location>
        <begin position="35"/>
        <end position="99"/>
    </location>
</feature>
<feature type="signal peptide" evidence="2">
    <location>
        <begin position="1"/>
        <end position="20"/>
    </location>
</feature>
<proteinExistence type="predicted"/>
<keyword evidence="2" id="KW-0732">Signal</keyword>
<evidence type="ECO:0000313" key="3">
    <source>
        <dbReference type="EMBL" id="WFD25700.1"/>
    </source>
</evidence>
<reference evidence="3" key="1">
    <citation type="submission" date="2023-03" db="EMBL/GenBank/DDBJ databases">
        <title>Mating type loci evolution in Malassezia.</title>
        <authorList>
            <person name="Coelho M.A."/>
        </authorList>
    </citation>
    <scope>NUCLEOTIDE SEQUENCE</scope>
    <source>
        <strain evidence="3">CBS 9557</strain>
    </source>
</reference>
<keyword evidence="4" id="KW-1185">Reference proteome</keyword>
<sequence>MMIPLRTLLCVFAVLSTTNAAMVYRPDSNRFYRRQAESSSAGPTSAELSKSLSALGAQATASTPSPPFDFGNPSPDYPGVVAQDPLGPTNPKKPQMNTPVNQTSVARLASVNSVDDWCTFGPLDPDVKIGEQEERVVAYCTKPRNNARVIPDGTVTAAHFVKTPLYVQIMALGDFTRIGIKENDLGGELDPHGQTNKGNPIGGNVTSNISGKDVFYEEWMNYVGHNILCFRVCTAGSDQATPQVECQHTLDEMGCSWVMPGNYNPDSFDTCDADPAYPPGLYVDNGSTSTFQQYVTGIYTDGEGKRKKFTNGSKDQSTPSVAQSLPNSSNCKTVSSISNGIDTNKLLPSTSSAPSSSASGSSNGGGSSNNNNNNNNNRNSGNNNGASGVSASMASLAAMMVAVVAGAVLI</sequence>
<dbReference type="EMBL" id="CP119892">
    <property type="protein sequence ID" value="WFD25700.1"/>
    <property type="molecule type" value="Genomic_DNA"/>
</dbReference>
<gene>
    <name evidence="3" type="ORF">MNAN1_000666</name>
</gene>